<dbReference type="EMBL" id="BPLQ01008070">
    <property type="protein sequence ID" value="GIY34458.1"/>
    <property type="molecule type" value="Genomic_DNA"/>
</dbReference>
<dbReference type="AlphaFoldDB" id="A0AAV4SS66"/>
<dbReference type="Proteomes" id="UP001054837">
    <property type="component" value="Unassembled WGS sequence"/>
</dbReference>
<organism evidence="1 2">
    <name type="scientific">Caerostris darwini</name>
    <dbReference type="NCBI Taxonomy" id="1538125"/>
    <lineage>
        <taxon>Eukaryota</taxon>
        <taxon>Metazoa</taxon>
        <taxon>Ecdysozoa</taxon>
        <taxon>Arthropoda</taxon>
        <taxon>Chelicerata</taxon>
        <taxon>Arachnida</taxon>
        <taxon>Araneae</taxon>
        <taxon>Araneomorphae</taxon>
        <taxon>Entelegynae</taxon>
        <taxon>Araneoidea</taxon>
        <taxon>Araneidae</taxon>
        <taxon>Caerostris</taxon>
    </lineage>
</organism>
<comment type="caution">
    <text evidence="1">The sequence shown here is derived from an EMBL/GenBank/DDBJ whole genome shotgun (WGS) entry which is preliminary data.</text>
</comment>
<proteinExistence type="predicted"/>
<sequence length="102" mass="11701">MNQKELRLPNCFVRHKQKDASSTNLRRTLGLLPNLYLNVPAEAIKHILCQNHHNRHYVQAANVSFITAFPPLRSCSLTGECPVPFPMERRCQVAKQHQKVSI</sequence>
<reference evidence="1 2" key="1">
    <citation type="submission" date="2021-06" db="EMBL/GenBank/DDBJ databases">
        <title>Caerostris darwini draft genome.</title>
        <authorList>
            <person name="Kono N."/>
            <person name="Arakawa K."/>
        </authorList>
    </citation>
    <scope>NUCLEOTIDE SEQUENCE [LARGE SCALE GENOMIC DNA]</scope>
</reference>
<evidence type="ECO:0000313" key="1">
    <source>
        <dbReference type="EMBL" id="GIY34458.1"/>
    </source>
</evidence>
<evidence type="ECO:0000313" key="2">
    <source>
        <dbReference type="Proteomes" id="UP001054837"/>
    </source>
</evidence>
<keyword evidence="2" id="KW-1185">Reference proteome</keyword>
<protein>
    <submittedName>
        <fullName evidence="1">Uncharacterized protein</fullName>
    </submittedName>
</protein>
<name>A0AAV4SS66_9ARAC</name>
<gene>
    <name evidence="1" type="ORF">CDAR_498611</name>
</gene>
<accession>A0AAV4SS66</accession>